<proteinExistence type="predicted"/>
<dbReference type="InterPro" id="IPR039447">
    <property type="entry name" value="UreH-like_TM_dom"/>
</dbReference>
<gene>
    <name evidence="3" type="ORF">OB69_06870</name>
</gene>
<feature type="transmembrane region" description="Helical" evidence="1">
    <location>
        <begin position="51"/>
        <end position="70"/>
    </location>
</feature>
<dbReference type="Proteomes" id="UP000036908">
    <property type="component" value="Unassembled WGS sequence"/>
</dbReference>
<comment type="caution">
    <text evidence="3">The sequence shown here is derived from an EMBL/GenBank/DDBJ whole genome shotgun (WGS) entry which is preliminary data.</text>
</comment>
<keyword evidence="1" id="KW-0472">Membrane</keyword>
<keyword evidence="4" id="KW-1185">Reference proteome</keyword>
<dbReference type="PATRIC" id="fig|1566026.4.peg.3201"/>
<reference evidence="4" key="1">
    <citation type="submission" date="2014-11" db="EMBL/GenBank/DDBJ databases">
        <title>Genome sequencing of Roseivirga sp. D-25.</title>
        <authorList>
            <person name="Selvaratnam C."/>
            <person name="Thevarajoo S."/>
            <person name="Goh K.M."/>
            <person name="Eee R."/>
            <person name="Chan K.-G."/>
            <person name="Chong C.S."/>
        </authorList>
    </citation>
    <scope>NUCLEOTIDE SEQUENCE [LARGE SCALE GENOMIC DNA]</scope>
    <source>
        <strain evidence="4">D-25</strain>
    </source>
</reference>
<dbReference type="Pfam" id="PF13386">
    <property type="entry name" value="DsbD_2"/>
    <property type="match status" value="1"/>
</dbReference>
<feature type="transmembrane region" description="Helical" evidence="1">
    <location>
        <begin position="76"/>
        <end position="94"/>
    </location>
</feature>
<feature type="transmembrane region" description="Helical" evidence="1">
    <location>
        <begin position="159"/>
        <end position="179"/>
    </location>
</feature>
<keyword evidence="1" id="KW-1133">Transmembrane helix</keyword>
<evidence type="ECO:0000259" key="2">
    <source>
        <dbReference type="Pfam" id="PF13386"/>
    </source>
</evidence>
<feature type="transmembrane region" description="Helical" evidence="1">
    <location>
        <begin position="131"/>
        <end position="153"/>
    </location>
</feature>
<dbReference type="OrthoDB" id="594443at2"/>
<name>A0A0L8AN45_9BACT</name>
<dbReference type="RefSeq" id="WP_053222959.1">
    <property type="nucleotide sequence ID" value="NZ_JSVA01000007.1"/>
</dbReference>
<evidence type="ECO:0000313" key="3">
    <source>
        <dbReference type="EMBL" id="KOF03592.1"/>
    </source>
</evidence>
<sequence>MLLLGTALAFGFFGSLHCLGMCAPIAWAVPQNEKKKKVWVANRLAYNSGRMITYSFLGAIAGLFGEILSMTGVQQGLSVLAGATIIIGALLLNGKLSGNIKIKPLQKLFLSIKVRIGGLLKTNNFKSNLSLGLLNGLLPCGLVYMALVAAISMGTFYGGAAYMALFGLGTFPMMLGAAYLGFSFKSNFTSAWLKFVPKLLVLVGLILILRGLNLGIPYVSPKLNSDMPGMICD</sequence>
<feature type="transmembrane region" description="Helical" evidence="1">
    <location>
        <begin position="199"/>
        <end position="220"/>
    </location>
</feature>
<dbReference type="AlphaFoldDB" id="A0A0L8AN45"/>
<evidence type="ECO:0000313" key="4">
    <source>
        <dbReference type="Proteomes" id="UP000036908"/>
    </source>
</evidence>
<accession>A0A0L8AN45</accession>
<keyword evidence="1" id="KW-0812">Transmembrane</keyword>
<protein>
    <recommendedName>
        <fullName evidence="2">Urease accessory protein UreH-like transmembrane domain-containing protein</fullName>
    </recommendedName>
</protein>
<evidence type="ECO:0000256" key="1">
    <source>
        <dbReference type="SAM" id="Phobius"/>
    </source>
</evidence>
<dbReference type="EMBL" id="JSVA01000007">
    <property type="protein sequence ID" value="KOF03592.1"/>
    <property type="molecule type" value="Genomic_DNA"/>
</dbReference>
<dbReference type="PANTHER" id="PTHR42208">
    <property type="entry name" value="HEAVY METAL TRANSPORTER-RELATED"/>
    <property type="match status" value="1"/>
</dbReference>
<organism evidence="3 4">
    <name type="scientific">Roseivirga seohaensis subsp. aquiponti</name>
    <dbReference type="NCBI Taxonomy" id="1566026"/>
    <lineage>
        <taxon>Bacteria</taxon>
        <taxon>Pseudomonadati</taxon>
        <taxon>Bacteroidota</taxon>
        <taxon>Cytophagia</taxon>
        <taxon>Cytophagales</taxon>
        <taxon>Roseivirgaceae</taxon>
        <taxon>Roseivirga</taxon>
    </lineage>
</organism>
<dbReference type="PANTHER" id="PTHR42208:SF1">
    <property type="entry name" value="HEAVY METAL TRANSPORTER"/>
    <property type="match status" value="1"/>
</dbReference>
<feature type="transmembrane region" description="Helical" evidence="1">
    <location>
        <begin position="6"/>
        <end position="30"/>
    </location>
</feature>
<feature type="domain" description="Urease accessory protein UreH-like transmembrane" evidence="2">
    <location>
        <begin position="6"/>
        <end position="205"/>
    </location>
</feature>